<dbReference type="Gene3D" id="3.40.50.300">
    <property type="entry name" value="P-loop containing nucleotide triphosphate hydrolases"/>
    <property type="match status" value="3"/>
</dbReference>
<evidence type="ECO:0000256" key="13">
    <source>
        <dbReference type="ARBA" id="ARBA00034808"/>
    </source>
</evidence>
<dbReference type="Gene3D" id="1.10.486.10">
    <property type="entry name" value="PCRA, domain 4"/>
    <property type="match status" value="1"/>
</dbReference>
<evidence type="ECO:0000256" key="12">
    <source>
        <dbReference type="ARBA" id="ARBA00034617"/>
    </source>
</evidence>
<sequence length="1066" mass="114698">MTPLELAKLLRLPAPTPQQAKVIAAPVGPLLVVAGAGSGKTETMAARVVWLVANGHARPEQILGLTFTRKAAGELSHRIRQRLGQLVRRLGRDDLIAGEPTVATYHSYAARVVREHGVRAGFEPSTRLLTEAACWQLADAVVRAYDGDMTAVSAAPSTVVDAVLHLAGDLAEHLREPADVAAWTGRFFAEVGAKTGKMAKPVRDVLARQQARLQLLPLIRQYTEKKALLEAMDFGDQLSRAARVAVAHDEVGQVERDRFRVVLLDEYQDTSHAQVVLLRALFGGGHPVTAVGDPCQSIYGWRGASAGSLERFPAEFPAAGGAPAPLLSLTTSWRNRPEILDVANTLSAPLRNHGAQVAELAPADVLAEPASTATVHCALLDTYTEEAAWIADRVLASWRRAAKVDPDTFALDIPVEDRPSTAVLVRTRAQIPALENALRSRGLPVEVVGLGGLLDTPEVRDVVSVLRVLADPAEGAALLRILTGPRWRIGPRDLVALYRRARALAAARRHGDAGAEPELADRLDEAVLVEALDDLGEPELYSAEGHRRFARLGGELRSLRRRLDQPLPDLVADIERVTGLDVEVAARHGDAGLARGHLDAFSNIAARFAAESEGATLSAFLAFLAAAENEERGLAPGEVEVVGGAVQILTAHAAKGLEWDVVAVAGLCVDVFPGASNAGDHWLRGLGVLPFALRGDHAGLPALDLSAVADVKGVVGALETFTRDWREHDVREERRLAYVAVTRPRRLLLASGFWWGEGVKRARGPSVFLEEIRERCLAGAGQVDEWAPQPQADAQNPTAADLPSASWPADPLGPRRPLLESAAAQVRSASGEVDTQDPLARRWAEETELLLAERARLAPRADAAVDVSLPGHLSVSQLVALRRDPQRLARSLRRPLPARPDPYARRGTAFHHWLEQRFQAERLLDLDELPGAADEGAAPDAALSDLQARFLASEWADRVPLDVEVPFASVIAGVVVRGRMDAVYRHPDGRYDVVDWKTGARPAGADATAAAVQLAAYRLAWAELRGVPLSQVGAAFFYVRSGETVRPADLLDEPGLLALITALPTR</sequence>
<evidence type="ECO:0000256" key="7">
    <source>
        <dbReference type="ARBA" id="ARBA00022839"/>
    </source>
</evidence>
<feature type="domain" description="UvrD-like helicase ATP-binding" evidence="17">
    <location>
        <begin position="13"/>
        <end position="336"/>
    </location>
</feature>
<evidence type="ECO:0000256" key="8">
    <source>
        <dbReference type="ARBA" id="ARBA00022840"/>
    </source>
</evidence>
<reference evidence="19 20" key="1">
    <citation type="journal article" date="2019" name="Int. J. Syst. Evol. Microbiol.">
        <title>The Global Catalogue of Microorganisms (GCM) 10K type strain sequencing project: providing services to taxonomists for standard genome sequencing and annotation.</title>
        <authorList>
            <consortium name="The Broad Institute Genomics Platform"/>
            <consortium name="The Broad Institute Genome Sequencing Center for Infectious Disease"/>
            <person name="Wu L."/>
            <person name="Ma J."/>
        </authorList>
    </citation>
    <scope>NUCLEOTIDE SEQUENCE [LARGE SCALE GENOMIC DNA]</scope>
    <source>
        <strain evidence="19 20">JCM 3272</strain>
    </source>
</reference>
<dbReference type="SUPFAM" id="SSF52540">
    <property type="entry name" value="P-loop containing nucleoside triphosphate hydrolases"/>
    <property type="match status" value="1"/>
</dbReference>
<dbReference type="InterPro" id="IPR038726">
    <property type="entry name" value="PDDEXK_AddAB-type"/>
</dbReference>
<feature type="domain" description="UvrD-like helicase C-terminal" evidence="18">
    <location>
        <begin position="337"/>
        <end position="656"/>
    </location>
</feature>
<name>A0ABN3H1Z6_9ACTN</name>
<evidence type="ECO:0000313" key="20">
    <source>
        <dbReference type="Proteomes" id="UP001501444"/>
    </source>
</evidence>
<organism evidence="19 20">
    <name type="scientific">Dactylosporangium salmoneum</name>
    <dbReference type="NCBI Taxonomy" id="53361"/>
    <lineage>
        <taxon>Bacteria</taxon>
        <taxon>Bacillati</taxon>
        <taxon>Actinomycetota</taxon>
        <taxon>Actinomycetes</taxon>
        <taxon>Micromonosporales</taxon>
        <taxon>Micromonosporaceae</taxon>
        <taxon>Dactylosporangium</taxon>
    </lineage>
</organism>
<protein>
    <recommendedName>
        <fullName evidence="13">DNA 3'-5' helicase</fullName>
        <ecNumber evidence="13">5.6.2.4</ecNumber>
    </recommendedName>
</protein>
<evidence type="ECO:0000313" key="19">
    <source>
        <dbReference type="EMBL" id="GAA2367181.1"/>
    </source>
</evidence>
<comment type="catalytic activity">
    <reaction evidence="12">
        <text>Couples ATP hydrolysis with the unwinding of duplex DNA by translocating in the 3'-5' direction.</text>
        <dbReference type="EC" id="5.6.2.4"/>
    </reaction>
</comment>
<dbReference type="Pfam" id="PF00580">
    <property type="entry name" value="UvrD-helicase"/>
    <property type="match status" value="1"/>
</dbReference>
<evidence type="ECO:0000256" key="6">
    <source>
        <dbReference type="ARBA" id="ARBA00022806"/>
    </source>
</evidence>
<dbReference type="Proteomes" id="UP001501444">
    <property type="component" value="Unassembled WGS sequence"/>
</dbReference>
<keyword evidence="10" id="KW-0234">DNA repair</keyword>
<evidence type="ECO:0000256" key="10">
    <source>
        <dbReference type="ARBA" id="ARBA00023204"/>
    </source>
</evidence>
<keyword evidence="20" id="KW-1185">Reference proteome</keyword>
<accession>A0ABN3H1Z6</accession>
<dbReference type="EC" id="5.6.2.4" evidence="13"/>
<dbReference type="InterPro" id="IPR014016">
    <property type="entry name" value="UvrD-like_ATP-bd"/>
</dbReference>
<evidence type="ECO:0000256" key="1">
    <source>
        <dbReference type="ARBA" id="ARBA00009922"/>
    </source>
</evidence>
<keyword evidence="3 15" id="KW-0547">Nucleotide-binding</keyword>
<feature type="binding site" evidence="15">
    <location>
        <begin position="34"/>
        <end position="41"/>
    </location>
    <ligand>
        <name>ATP</name>
        <dbReference type="ChEBI" id="CHEBI:30616"/>
    </ligand>
</feature>
<dbReference type="PROSITE" id="PS51217">
    <property type="entry name" value="UVRD_HELICASE_CTER"/>
    <property type="match status" value="1"/>
</dbReference>
<comment type="similarity">
    <text evidence="1">Belongs to the helicase family. UvrD subfamily.</text>
</comment>
<keyword evidence="11" id="KW-0413">Isomerase</keyword>
<comment type="caution">
    <text evidence="19">The sequence shown here is derived from an EMBL/GenBank/DDBJ whole genome shotgun (WGS) entry which is preliminary data.</text>
</comment>
<keyword evidence="6 15" id="KW-0347">Helicase</keyword>
<comment type="catalytic activity">
    <reaction evidence="14">
        <text>ATP + H2O = ADP + phosphate + H(+)</text>
        <dbReference type="Rhea" id="RHEA:13065"/>
        <dbReference type="ChEBI" id="CHEBI:15377"/>
        <dbReference type="ChEBI" id="CHEBI:15378"/>
        <dbReference type="ChEBI" id="CHEBI:30616"/>
        <dbReference type="ChEBI" id="CHEBI:43474"/>
        <dbReference type="ChEBI" id="CHEBI:456216"/>
        <dbReference type="EC" id="5.6.2.4"/>
    </reaction>
</comment>
<gene>
    <name evidence="19" type="ORF">GCM10010170_066370</name>
</gene>
<feature type="region of interest" description="Disordered" evidence="16">
    <location>
        <begin position="788"/>
        <end position="816"/>
    </location>
</feature>
<evidence type="ECO:0000256" key="11">
    <source>
        <dbReference type="ARBA" id="ARBA00023235"/>
    </source>
</evidence>
<dbReference type="SUPFAM" id="SSF52980">
    <property type="entry name" value="Restriction endonuclease-like"/>
    <property type="match status" value="1"/>
</dbReference>
<dbReference type="CDD" id="cd17932">
    <property type="entry name" value="DEXQc_UvrD"/>
    <property type="match status" value="1"/>
</dbReference>
<dbReference type="InterPro" id="IPR027417">
    <property type="entry name" value="P-loop_NTPase"/>
</dbReference>
<evidence type="ECO:0000256" key="5">
    <source>
        <dbReference type="ARBA" id="ARBA00022801"/>
    </source>
</evidence>
<dbReference type="InterPro" id="IPR000212">
    <property type="entry name" value="DNA_helicase_UvrD/REP"/>
</dbReference>
<dbReference type="InterPro" id="IPR014017">
    <property type="entry name" value="DNA_helicase_UvrD-like_C"/>
</dbReference>
<evidence type="ECO:0000256" key="4">
    <source>
        <dbReference type="ARBA" id="ARBA00022763"/>
    </source>
</evidence>
<dbReference type="EMBL" id="BAAARV010000066">
    <property type="protein sequence ID" value="GAA2367181.1"/>
    <property type="molecule type" value="Genomic_DNA"/>
</dbReference>
<keyword evidence="7" id="KW-0269">Exonuclease</keyword>
<evidence type="ECO:0000256" key="9">
    <source>
        <dbReference type="ARBA" id="ARBA00023125"/>
    </source>
</evidence>
<evidence type="ECO:0000259" key="17">
    <source>
        <dbReference type="PROSITE" id="PS51198"/>
    </source>
</evidence>
<keyword evidence="8 15" id="KW-0067">ATP-binding</keyword>
<evidence type="ECO:0000256" key="14">
    <source>
        <dbReference type="ARBA" id="ARBA00048988"/>
    </source>
</evidence>
<dbReference type="InterPro" id="IPR011335">
    <property type="entry name" value="Restrct_endonuc-II-like"/>
</dbReference>
<dbReference type="Gene3D" id="3.90.320.10">
    <property type="match status" value="1"/>
</dbReference>
<evidence type="ECO:0000256" key="16">
    <source>
        <dbReference type="SAM" id="MobiDB-lite"/>
    </source>
</evidence>
<dbReference type="PANTHER" id="PTHR11070:SF55">
    <property type="entry name" value="DNA 3'-5' HELICASE"/>
    <property type="match status" value="1"/>
</dbReference>
<keyword evidence="5 15" id="KW-0378">Hydrolase</keyword>
<dbReference type="InterPro" id="IPR013986">
    <property type="entry name" value="DExx_box_DNA_helicase_dom_sf"/>
</dbReference>
<evidence type="ECO:0000256" key="2">
    <source>
        <dbReference type="ARBA" id="ARBA00022722"/>
    </source>
</evidence>
<dbReference type="GO" id="GO:0004386">
    <property type="term" value="F:helicase activity"/>
    <property type="evidence" value="ECO:0007669"/>
    <property type="project" value="UniProtKB-KW"/>
</dbReference>
<dbReference type="Pfam" id="PF12705">
    <property type="entry name" value="PDDEXK_1"/>
    <property type="match status" value="1"/>
</dbReference>
<dbReference type="InterPro" id="IPR011604">
    <property type="entry name" value="PDDEXK-like_dom_sf"/>
</dbReference>
<dbReference type="Gene3D" id="1.10.10.160">
    <property type="match status" value="1"/>
</dbReference>
<evidence type="ECO:0000256" key="3">
    <source>
        <dbReference type="ARBA" id="ARBA00022741"/>
    </source>
</evidence>
<dbReference type="PROSITE" id="PS51198">
    <property type="entry name" value="UVRD_HELICASE_ATP_BIND"/>
    <property type="match status" value="1"/>
</dbReference>
<keyword evidence="2" id="KW-0540">Nuclease</keyword>
<evidence type="ECO:0000259" key="18">
    <source>
        <dbReference type="PROSITE" id="PS51217"/>
    </source>
</evidence>
<keyword evidence="4" id="KW-0227">DNA damage</keyword>
<keyword evidence="9" id="KW-0238">DNA-binding</keyword>
<dbReference type="PANTHER" id="PTHR11070">
    <property type="entry name" value="UVRD / RECB / PCRA DNA HELICASE FAMILY MEMBER"/>
    <property type="match status" value="1"/>
</dbReference>
<dbReference type="Pfam" id="PF13361">
    <property type="entry name" value="UvrD_C"/>
    <property type="match status" value="2"/>
</dbReference>
<evidence type="ECO:0000256" key="15">
    <source>
        <dbReference type="PROSITE-ProRule" id="PRU00560"/>
    </source>
</evidence>
<proteinExistence type="inferred from homology"/>